<dbReference type="Pfam" id="PF02934">
    <property type="entry name" value="GatB_N"/>
    <property type="match status" value="1"/>
</dbReference>
<dbReference type="InterPro" id="IPR014746">
    <property type="entry name" value="Gln_synth/guanido_kin_cat_dom"/>
</dbReference>
<evidence type="ECO:0000256" key="5">
    <source>
        <dbReference type="PROSITE-ProRule" id="PRU00175"/>
    </source>
</evidence>
<dbReference type="GO" id="GO:0050567">
    <property type="term" value="F:glutaminyl-tRNA synthase (glutamine-hydrolyzing) activity"/>
    <property type="evidence" value="ECO:0007669"/>
    <property type="project" value="TreeGrafter"/>
</dbReference>
<comment type="caution">
    <text evidence="8">The sequence shown here is derived from an EMBL/GenBank/DDBJ whole genome shotgun (WGS) entry which is preliminary data.</text>
</comment>
<dbReference type="Gramene" id="Psat05G0779600-T1">
    <property type="protein sequence ID" value="KAI5413327.1"/>
    <property type="gene ID" value="KIW84_057796"/>
</dbReference>
<evidence type="ECO:0000256" key="6">
    <source>
        <dbReference type="SAM" id="MobiDB-lite"/>
    </source>
</evidence>
<evidence type="ECO:0000313" key="9">
    <source>
        <dbReference type="EMBL" id="KAI5413327.1"/>
    </source>
</evidence>
<dbReference type="EMBL" id="JAMSHJ010000005">
    <property type="protein sequence ID" value="KAI5413327.1"/>
    <property type="molecule type" value="Genomic_DNA"/>
</dbReference>
<organism evidence="8 10">
    <name type="scientific">Pisum sativum</name>
    <name type="common">Garden pea</name>
    <name type="synonym">Lathyrus oleraceus</name>
    <dbReference type="NCBI Taxonomy" id="3888"/>
    <lineage>
        <taxon>Eukaryota</taxon>
        <taxon>Viridiplantae</taxon>
        <taxon>Streptophyta</taxon>
        <taxon>Embryophyta</taxon>
        <taxon>Tracheophyta</taxon>
        <taxon>Spermatophyta</taxon>
        <taxon>Magnoliopsida</taxon>
        <taxon>eudicotyledons</taxon>
        <taxon>Gunneridae</taxon>
        <taxon>Pentapetalae</taxon>
        <taxon>rosids</taxon>
        <taxon>fabids</taxon>
        <taxon>Fabales</taxon>
        <taxon>Fabaceae</taxon>
        <taxon>Papilionoideae</taxon>
        <taxon>50 kb inversion clade</taxon>
        <taxon>NPAAA clade</taxon>
        <taxon>Hologalegina</taxon>
        <taxon>IRL clade</taxon>
        <taxon>Fabeae</taxon>
        <taxon>Lathyrus</taxon>
    </lineage>
</organism>
<dbReference type="SUPFAM" id="SSF48592">
    <property type="entry name" value="GroEL equatorial domain-like"/>
    <property type="match status" value="1"/>
</dbReference>
<dbReference type="EMBL" id="JAMSHJ010000005">
    <property type="protein sequence ID" value="KAI5413326.1"/>
    <property type="molecule type" value="Genomic_DNA"/>
</dbReference>
<reference evidence="8 10" key="1">
    <citation type="journal article" date="2022" name="Nat. Genet.">
        <title>Improved pea reference genome and pan-genome highlight genomic features and evolutionary characteristics.</title>
        <authorList>
            <person name="Yang T."/>
            <person name="Liu R."/>
            <person name="Luo Y."/>
            <person name="Hu S."/>
            <person name="Wang D."/>
            <person name="Wang C."/>
            <person name="Pandey M.K."/>
            <person name="Ge S."/>
            <person name="Xu Q."/>
            <person name="Li N."/>
            <person name="Li G."/>
            <person name="Huang Y."/>
            <person name="Saxena R.K."/>
            <person name="Ji Y."/>
            <person name="Li M."/>
            <person name="Yan X."/>
            <person name="He Y."/>
            <person name="Liu Y."/>
            <person name="Wang X."/>
            <person name="Xiang C."/>
            <person name="Varshney R.K."/>
            <person name="Ding H."/>
            <person name="Gao S."/>
            <person name="Zong X."/>
        </authorList>
    </citation>
    <scope>NUCLEOTIDE SEQUENCE [LARGE SCALE GENOMIC DNA]</scope>
    <source>
        <strain evidence="8 10">cv. Zhongwan 6</strain>
    </source>
</reference>
<keyword evidence="10" id="KW-1185">Reference proteome</keyword>
<dbReference type="Gene3D" id="3.30.40.10">
    <property type="entry name" value="Zinc/RING finger domain, C3HC4 (zinc finger)"/>
    <property type="match status" value="1"/>
</dbReference>
<dbReference type="AlphaFoldDB" id="A0A9D4X6V2"/>
<keyword evidence="1" id="KW-0436">Ligase</keyword>
<keyword evidence="2" id="KW-0547">Nucleotide-binding</keyword>
<sequence length="506" mass="55911">MMKVFASSTSRIHVIRILVKVNNDRSRDYTISITLVVNLQPSFLGQPVSMTGAPAQQYNGSQYTPVSDPAMIPQPQAGWGTAPPAVARSMPMQMYNNIYMPPGNKPPQILLYQPAATPNLHKPKFQLVLNRKKLDKIPKDYEAVIGIETHVQLSTLTKAFCNCPYNYGSFPNSSICPVCMGLPGALPVLNSKVIEFAVKLGLALNCNLVFNSKFDRKQYFYPDLPKGYQISQFDVPIAASGFLDDVLCQRFGNNCYVRYGRGYIPSKKQAVLAAFNDRDVSYSSINALIEDIIHSNTNKSSIATADLFSGGAVGAVMEEGGHKNRQSRTSISSRQNWSSLEESKAQQEEIGDGANLTISFAGELLHGAEELIRMGLHPSEIISGSSSRLSYSPSMDLRSCGACTKLLFDKSAWSNQKFVANSDFSFVVVLICGHTFHAECLETMTAEADKYDPSCPICMVGDKHFSKLSRKSFRAEAEMKAKNHKMSIHLILKYFPVTMCSHQRAF</sequence>
<dbReference type="SMART" id="SM00184">
    <property type="entry name" value="RING"/>
    <property type="match status" value="1"/>
</dbReference>
<dbReference type="InterPro" id="IPR002423">
    <property type="entry name" value="Cpn60/GroEL/TCP-1"/>
</dbReference>
<dbReference type="InterPro" id="IPR013083">
    <property type="entry name" value="Znf_RING/FYVE/PHD"/>
</dbReference>
<dbReference type="InterPro" id="IPR017959">
    <property type="entry name" value="Asn/Gln-tRNA_amidoTrfase_suB/E"/>
</dbReference>
<evidence type="ECO:0000256" key="3">
    <source>
        <dbReference type="ARBA" id="ARBA00022840"/>
    </source>
</evidence>
<dbReference type="PROSITE" id="PS50089">
    <property type="entry name" value="ZF_RING_2"/>
    <property type="match status" value="1"/>
</dbReference>
<dbReference type="Pfam" id="PF00118">
    <property type="entry name" value="Cpn60_TCP1"/>
    <property type="match status" value="1"/>
</dbReference>
<name>A0A9D4X6V2_PEA</name>
<accession>A0A9D4X6V2</accession>
<gene>
    <name evidence="8" type="ORF">KIW84_057795</name>
    <name evidence="9" type="ORF">KIW84_057796</name>
</gene>
<evidence type="ECO:0000313" key="10">
    <source>
        <dbReference type="Proteomes" id="UP001058974"/>
    </source>
</evidence>
<dbReference type="GO" id="GO:0005524">
    <property type="term" value="F:ATP binding"/>
    <property type="evidence" value="ECO:0007669"/>
    <property type="project" value="UniProtKB-KW"/>
</dbReference>
<keyword evidence="5" id="KW-0863">Zinc-finger</keyword>
<evidence type="ECO:0000256" key="1">
    <source>
        <dbReference type="ARBA" id="ARBA00022598"/>
    </source>
</evidence>
<proteinExistence type="predicted"/>
<dbReference type="InterPro" id="IPR006075">
    <property type="entry name" value="Asn/Gln-tRNA_Trfase_suB/E_cat"/>
</dbReference>
<feature type="region of interest" description="Disordered" evidence="6">
    <location>
        <begin position="319"/>
        <end position="344"/>
    </location>
</feature>
<keyword evidence="5" id="KW-0862">Zinc</keyword>
<keyword evidence="3" id="KW-0067">ATP-binding</keyword>
<dbReference type="GO" id="GO:0006412">
    <property type="term" value="P:translation"/>
    <property type="evidence" value="ECO:0007669"/>
    <property type="project" value="UniProtKB-KW"/>
</dbReference>
<dbReference type="Gene3D" id="1.10.560.10">
    <property type="entry name" value="GroEL-like equatorial domain"/>
    <property type="match status" value="1"/>
</dbReference>
<keyword evidence="4" id="KW-0648">Protein biosynthesis</keyword>
<evidence type="ECO:0000256" key="4">
    <source>
        <dbReference type="ARBA" id="ARBA00022917"/>
    </source>
</evidence>
<dbReference type="SUPFAM" id="SSF57850">
    <property type="entry name" value="RING/U-box"/>
    <property type="match status" value="1"/>
</dbReference>
<dbReference type="GO" id="GO:0008270">
    <property type="term" value="F:zinc ion binding"/>
    <property type="evidence" value="ECO:0007669"/>
    <property type="project" value="UniProtKB-KW"/>
</dbReference>
<evidence type="ECO:0000313" key="8">
    <source>
        <dbReference type="EMBL" id="KAI5413326.1"/>
    </source>
</evidence>
<feature type="domain" description="RING-type" evidence="7">
    <location>
        <begin position="400"/>
        <end position="458"/>
    </location>
</feature>
<feature type="compositionally biased region" description="Polar residues" evidence="6">
    <location>
        <begin position="327"/>
        <end position="340"/>
    </location>
</feature>
<dbReference type="SUPFAM" id="SSF55931">
    <property type="entry name" value="Glutamine synthetase/guanido kinase"/>
    <property type="match status" value="1"/>
</dbReference>
<dbReference type="GO" id="GO:0070681">
    <property type="term" value="P:glutaminyl-tRNAGln biosynthesis via transamidation"/>
    <property type="evidence" value="ECO:0007669"/>
    <property type="project" value="TreeGrafter"/>
</dbReference>
<dbReference type="PANTHER" id="PTHR11659">
    <property type="entry name" value="GLUTAMYL-TRNA GLN AMIDOTRANSFERASE SUBUNIT B MITOCHONDRIAL AND PROKARYOTIC PET112-RELATED"/>
    <property type="match status" value="1"/>
</dbReference>
<keyword evidence="5" id="KW-0479">Metal-binding</keyword>
<protein>
    <recommendedName>
        <fullName evidence="7">RING-type domain-containing protein</fullName>
    </recommendedName>
</protein>
<evidence type="ECO:0000256" key="2">
    <source>
        <dbReference type="ARBA" id="ARBA00022741"/>
    </source>
</evidence>
<dbReference type="InterPro" id="IPR027413">
    <property type="entry name" value="GROEL-like_equatorial_sf"/>
</dbReference>
<dbReference type="PANTHER" id="PTHR11659:SF0">
    <property type="entry name" value="GLUTAMYL-TRNA(GLN) AMIDOTRANSFERASE SUBUNIT B, MITOCHONDRIAL"/>
    <property type="match status" value="1"/>
</dbReference>
<dbReference type="Proteomes" id="UP001058974">
    <property type="component" value="Chromosome 5"/>
</dbReference>
<dbReference type="Gramene" id="Psat05G0779500-T1">
    <property type="protein sequence ID" value="KAI5413326.1"/>
    <property type="gene ID" value="KIW84_057795"/>
</dbReference>
<evidence type="ECO:0000259" key="7">
    <source>
        <dbReference type="PROSITE" id="PS50089"/>
    </source>
</evidence>
<dbReference type="InterPro" id="IPR001841">
    <property type="entry name" value="Znf_RING"/>
</dbReference>